<organism evidence="3 4">
    <name type="scientific">Volvox africanus</name>
    <dbReference type="NCBI Taxonomy" id="51714"/>
    <lineage>
        <taxon>Eukaryota</taxon>
        <taxon>Viridiplantae</taxon>
        <taxon>Chlorophyta</taxon>
        <taxon>core chlorophytes</taxon>
        <taxon>Chlorophyceae</taxon>
        <taxon>CS clade</taxon>
        <taxon>Chlamydomonadales</taxon>
        <taxon>Volvocaceae</taxon>
        <taxon>Volvox</taxon>
    </lineage>
</organism>
<keyword evidence="1" id="KW-0813">Transport</keyword>
<dbReference type="SUPFAM" id="SSF50729">
    <property type="entry name" value="PH domain-like"/>
    <property type="match status" value="1"/>
</dbReference>
<comment type="caution">
    <text evidence="3">The sequence shown here is derived from an EMBL/GenBank/DDBJ whole genome shotgun (WGS) entry which is preliminary data.</text>
</comment>
<evidence type="ECO:0000259" key="2">
    <source>
        <dbReference type="PROSITE" id="PS51495"/>
    </source>
</evidence>
<protein>
    <recommendedName>
        <fullName evidence="1">Vacuolar protein-sorting-associated protein 36</fullName>
    </recommendedName>
    <alternativeName>
        <fullName evidence="1">ESCRT-II complex subunit VPS36</fullName>
    </alternativeName>
</protein>
<dbReference type="PROSITE" id="PS51495">
    <property type="entry name" value="GLUE"/>
    <property type="match status" value="1"/>
</dbReference>
<name>A0A8J4ETM9_9CHLO</name>
<sequence length="180" mass="19198">MILPAAQLTPSGRPVLQQGEVEVNLLDKVDLEFQQVGGLAGQLAESYKNGYAILTNRRLIWVDAEPVSRVDGMPVATAVPAAAGGSSGVRAASLPLAAVIACNKKVQYTLKGSKVRLMLEVYTDRQRQPVPASGFHTNIDLLGIRCRGPAPDTFKTQLEEQVRQAVAADTTSSSATQISR</sequence>
<dbReference type="GO" id="GO:0043328">
    <property type="term" value="P:protein transport to vacuole involved in ubiquitin-dependent protein catabolic process via the multivesicular body sorting pathway"/>
    <property type="evidence" value="ECO:0007669"/>
    <property type="project" value="UniProtKB-UniRule"/>
</dbReference>
<keyword evidence="1" id="KW-0653">Protein transport</keyword>
<dbReference type="AlphaFoldDB" id="A0A8J4ETM9"/>
<dbReference type="GO" id="GO:0032266">
    <property type="term" value="F:phosphatidylinositol-3-phosphate binding"/>
    <property type="evidence" value="ECO:0007669"/>
    <property type="project" value="UniProtKB-UniRule"/>
</dbReference>
<evidence type="ECO:0000313" key="4">
    <source>
        <dbReference type="Proteomes" id="UP000747399"/>
    </source>
</evidence>
<comment type="subcellular location">
    <subcellularLocation>
        <location evidence="1">Cytoplasm</location>
    </subcellularLocation>
    <subcellularLocation>
        <location evidence="1">Endosome</location>
    </subcellularLocation>
</comment>
<comment type="similarity">
    <text evidence="1">Belongs to the VPS36 family.</text>
</comment>
<evidence type="ECO:0000313" key="3">
    <source>
        <dbReference type="EMBL" id="GIL46196.1"/>
    </source>
</evidence>
<dbReference type="InterPro" id="IPR037855">
    <property type="entry name" value="Vps36"/>
</dbReference>
<evidence type="ECO:0000256" key="1">
    <source>
        <dbReference type="RuleBase" id="RU367095"/>
    </source>
</evidence>
<dbReference type="PANTHER" id="PTHR13128">
    <property type="entry name" value="VACUOLAR PROTEIN-SORTING-ASSOCIATED PROTEIN 36"/>
    <property type="match status" value="1"/>
</dbReference>
<dbReference type="GO" id="GO:0031902">
    <property type="term" value="C:late endosome membrane"/>
    <property type="evidence" value="ECO:0007669"/>
    <property type="project" value="UniProtKB-UniRule"/>
</dbReference>
<dbReference type="EMBL" id="BNCO01000003">
    <property type="protein sequence ID" value="GIL46196.1"/>
    <property type="molecule type" value="Genomic_DNA"/>
</dbReference>
<feature type="non-terminal residue" evidence="3">
    <location>
        <position position="180"/>
    </location>
</feature>
<reference evidence="3" key="1">
    <citation type="journal article" date="2021" name="Proc. Natl. Acad. Sci. U.S.A.">
        <title>Three genomes in the algal genus Volvox reveal the fate of a haploid sex-determining region after a transition to homothallism.</title>
        <authorList>
            <person name="Yamamoto K."/>
            <person name="Hamaji T."/>
            <person name="Kawai-Toyooka H."/>
            <person name="Matsuzaki R."/>
            <person name="Takahashi F."/>
            <person name="Nishimura Y."/>
            <person name="Kawachi M."/>
            <person name="Noguchi H."/>
            <person name="Minakuchi Y."/>
            <person name="Umen J.G."/>
            <person name="Toyoda A."/>
            <person name="Nozaki H."/>
        </authorList>
    </citation>
    <scope>NUCLEOTIDE SEQUENCE</scope>
    <source>
        <strain evidence="3">NIES-3780</strain>
    </source>
</reference>
<accession>A0A8J4ETM9</accession>
<comment type="function">
    <text evidence="1">Component of the ESCRT-II complex (endosomal sorting complex required for transport II), which is required for multivesicular body (MVB) formation and sorting of endosomal cargo proteins into MVBs.</text>
</comment>
<dbReference type="Proteomes" id="UP000747399">
    <property type="component" value="Unassembled WGS sequence"/>
</dbReference>
<dbReference type="PANTHER" id="PTHR13128:SF12">
    <property type="entry name" value="VACUOLAR PROTEIN-SORTING-ASSOCIATED PROTEIN 36"/>
    <property type="match status" value="1"/>
</dbReference>
<feature type="domain" description="GLUE N-terminal" evidence="2">
    <location>
        <begin position="6"/>
        <end position="174"/>
    </location>
</feature>
<keyword evidence="1" id="KW-0963">Cytoplasm</keyword>
<proteinExistence type="inferred from homology"/>
<gene>
    <name evidence="3" type="ORF">Vafri_3243</name>
</gene>
<dbReference type="InterPro" id="IPR011993">
    <property type="entry name" value="PH-like_dom_sf"/>
</dbReference>
<comment type="subunit">
    <text evidence="1">Component of the endosomal sorting complex required for transport II (ESCRT-II).</text>
</comment>
<keyword evidence="4" id="KW-1185">Reference proteome</keyword>
<dbReference type="GO" id="GO:0043130">
    <property type="term" value="F:ubiquitin binding"/>
    <property type="evidence" value="ECO:0007669"/>
    <property type="project" value="UniProtKB-UniRule"/>
</dbReference>
<dbReference type="GO" id="GO:0000814">
    <property type="term" value="C:ESCRT II complex"/>
    <property type="evidence" value="ECO:0007669"/>
    <property type="project" value="UniProtKB-UniRule"/>
</dbReference>
<dbReference type="Pfam" id="PF11605">
    <property type="entry name" value="Vps36_ESCRT-II"/>
    <property type="match status" value="1"/>
</dbReference>
<dbReference type="InterPro" id="IPR021648">
    <property type="entry name" value="GLUE_dom"/>
</dbReference>
<dbReference type="Gene3D" id="2.30.29.30">
    <property type="entry name" value="Pleckstrin-homology domain (PH domain)/Phosphotyrosine-binding domain (PTB)"/>
    <property type="match status" value="1"/>
</dbReference>
<keyword evidence="1" id="KW-0967">Endosome</keyword>